<feature type="transmembrane region" description="Helical" evidence="8">
    <location>
        <begin position="389"/>
        <end position="407"/>
    </location>
</feature>
<feature type="transmembrane region" description="Helical" evidence="8">
    <location>
        <begin position="162"/>
        <end position="183"/>
    </location>
</feature>
<keyword evidence="3 8" id="KW-0812">Transmembrane</keyword>
<reference evidence="11" key="1">
    <citation type="submission" date="2015-02" db="EMBL/GenBank/DDBJ databases">
        <title>A comparative analysis of mitochondrial genomes in Gyrodactylus (Platyhelminthes: Monogenea) and genome descriptions of two new gyrodactylids, Gyrodactylus parvae and Gyrodactylus variegatus.</title>
        <authorList>
            <person name="Ye F."/>
            <person name="You P."/>
        </authorList>
    </citation>
    <scope>NUCLEOTIDE SEQUENCE</scope>
</reference>
<evidence type="ECO:0000256" key="7">
    <source>
        <dbReference type="ARBA" id="ARBA00049551"/>
    </source>
</evidence>
<gene>
    <name evidence="11" type="primary">ND5</name>
</gene>
<protein>
    <recommendedName>
        <fullName evidence="2">NADH:ubiquinone reductase (H(+)-translocating)</fullName>
        <ecNumber evidence="2">7.1.1.2</ecNumber>
    </recommendedName>
    <alternativeName>
        <fullName evidence="6">NADH dehydrogenase subunit 5</fullName>
    </alternativeName>
</protein>
<name>A0A7R5WR41_9PLAT</name>
<keyword evidence="11" id="KW-0496">Mitochondrion</keyword>
<dbReference type="GO" id="GO:0008137">
    <property type="term" value="F:NADH dehydrogenase (ubiquinone) activity"/>
    <property type="evidence" value="ECO:0007669"/>
    <property type="project" value="UniProtKB-EC"/>
</dbReference>
<dbReference type="InterPro" id="IPR001750">
    <property type="entry name" value="ND/Mrp_TM"/>
</dbReference>
<dbReference type="AlphaFoldDB" id="A0A7R5WR41"/>
<feature type="transmembrane region" description="Helical" evidence="8">
    <location>
        <begin position="195"/>
        <end position="212"/>
    </location>
</feature>
<evidence type="ECO:0000256" key="1">
    <source>
        <dbReference type="ARBA" id="ARBA00004141"/>
    </source>
</evidence>
<dbReference type="EMBL" id="KP780991">
    <property type="protein sequence ID" value="AKP19677.1"/>
    <property type="molecule type" value="Genomic_DNA"/>
</dbReference>
<dbReference type="PANTHER" id="PTHR42829">
    <property type="entry name" value="NADH-UBIQUINONE OXIDOREDUCTASE CHAIN 5"/>
    <property type="match status" value="1"/>
</dbReference>
<dbReference type="GO" id="GO:0015990">
    <property type="term" value="P:electron transport coupled proton transport"/>
    <property type="evidence" value="ECO:0007669"/>
    <property type="project" value="TreeGrafter"/>
</dbReference>
<dbReference type="GO" id="GO:0003954">
    <property type="term" value="F:NADH dehydrogenase activity"/>
    <property type="evidence" value="ECO:0007669"/>
    <property type="project" value="TreeGrafter"/>
</dbReference>
<feature type="transmembrane region" description="Helical" evidence="8">
    <location>
        <begin position="419"/>
        <end position="444"/>
    </location>
</feature>
<keyword evidence="9" id="KW-0732">Signal</keyword>
<dbReference type="GO" id="GO:0016020">
    <property type="term" value="C:membrane"/>
    <property type="evidence" value="ECO:0007669"/>
    <property type="project" value="UniProtKB-SubCell"/>
</dbReference>
<evidence type="ECO:0000256" key="8">
    <source>
        <dbReference type="SAM" id="Phobius"/>
    </source>
</evidence>
<feature type="transmembrane region" description="Helical" evidence="8">
    <location>
        <begin position="348"/>
        <end position="369"/>
    </location>
</feature>
<feature type="transmembrane region" description="Helical" evidence="8">
    <location>
        <begin position="315"/>
        <end position="336"/>
    </location>
</feature>
<evidence type="ECO:0000256" key="9">
    <source>
        <dbReference type="SAM" id="SignalP"/>
    </source>
</evidence>
<feature type="transmembrane region" description="Helical" evidence="8">
    <location>
        <begin position="490"/>
        <end position="511"/>
    </location>
</feature>
<feature type="transmembrane region" description="Helical" evidence="8">
    <location>
        <begin position="272"/>
        <end position="295"/>
    </location>
</feature>
<accession>A0A7R5WR41</accession>
<dbReference type="InterPro" id="IPR003945">
    <property type="entry name" value="NU5C-like"/>
</dbReference>
<organism evidence="11">
    <name type="scientific">Gyrodactylus sp. FY-2015</name>
    <dbReference type="NCBI Taxonomy" id="1678844"/>
    <lineage>
        <taxon>Eukaryota</taxon>
        <taxon>Metazoa</taxon>
        <taxon>Spiralia</taxon>
        <taxon>Lophotrochozoa</taxon>
        <taxon>Platyhelminthes</taxon>
        <taxon>Monogenea</taxon>
        <taxon>Monopisthocotylea</taxon>
        <taxon>Gyrodactylidea</taxon>
        <taxon>Gyrodactylidae</taxon>
        <taxon>Gyrodactylus</taxon>
    </lineage>
</organism>
<dbReference type="EC" id="7.1.1.2" evidence="2"/>
<evidence type="ECO:0000259" key="10">
    <source>
        <dbReference type="Pfam" id="PF00361"/>
    </source>
</evidence>
<feature type="transmembrane region" description="Helical" evidence="8">
    <location>
        <begin position="224"/>
        <end position="243"/>
    </location>
</feature>
<sequence length="513" mass="57754">MLVLLNTIILLFSLIFLSIWSQDFSIMHSMSILDYLISVNSKFTVDFLSVSCMGMLITCFIIAGVFYWHYFSWHSDYLIINIQGFVSSMVFLILSSSVLISFIGWELLGISSFFLILYYSTYYSSRAAIITVVSSRLGDVGFFLFIALVINDNLLYLNSLGSIFIAFLIISKSAVFPLTSWLLEAMRAPTPVSSLVHSSTLVAAGVVLISRYESMLANNSYSYFFFLLCIVTVILSASSAFFYSDTKKIIALSTCNNISWCYIYLYSGMMELCILQLVCHGIFKCMLFCLIGDFLVNSHNSQNKSMHFYISSYSYSIILNVICLFISGAPFIGVYFSKHLFISYLSDAGSLPLLILSIMGMSLSFLYTFRLLNIVNSNANSSTNGFNNIFYLCILLVPYSLLLNSSLSNCLLEDNLPTLLICLLVNSLIAVSSILGYILCFNSVSKWNNSLYGQDFFVIDSSYILGSISSIIYSFSIFRWEAFIINVLLSYRSVVSLGFMLLLTFMFYLLIVL</sequence>
<comment type="subcellular location">
    <subcellularLocation>
        <location evidence="1">Membrane</location>
        <topology evidence="1">Multi-pass membrane protein</topology>
    </subcellularLocation>
</comment>
<feature type="chain" id="PRO_5030783605" description="NADH:ubiquinone reductase (H(+)-translocating)" evidence="9">
    <location>
        <begin position="22"/>
        <end position="513"/>
    </location>
</feature>
<comment type="catalytic activity">
    <reaction evidence="7">
        <text>a ubiquinone + NADH + 5 H(+)(in) = a ubiquinol + NAD(+) + 4 H(+)(out)</text>
        <dbReference type="Rhea" id="RHEA:29091"/>
        <dbReference type="Rhea" id="RHEA-COMP:9565"/>
        <dbReference type="Rhea" id="RHEA-COMP:9566"/>
        <dbReference type="ChEBI" id="CHEBI:15378"/>
        <dbReference type="ChEBI" id="CHEBI:16389"/>
        <dbReference type="ChEBI" id="CHEBI:17976"/>
        <dbReference type="ChEBI" id="CHEBI:57540"/>
        <dbReference type="ChEBI" id="CHEBI:57945"/>
        <dbReference type="EC" id="7.1.1.2"/>
    </reaction>
</comment>
<keyword evidence="5 8" id="KW-0472">Membrane</keyword>
<keyword evidence="4 8" id="KW-1133">Transmembrane helix</keyword>
<evidence type="ECO:0000256" key="3">
    <source>
        <dbReference type="ARBA" id="ARBA00022692"/>
    </source>
</evidence>
<evidence type="ECO:0000313" key="11">
    <source>
        <dbReference type="EMBL" id="AKP19677.1"/>
    </source>
</evidence>
<feature type="transmembrane region" description="Helical" evidence="8">
    <location>
        <begin position="127"/>
        <end position="150"/>
    </location>
</feature>
<feature type="transmembrane region" description="Helical" evidence="8">
    <location>
        <begin position="45"/>
        <end position="70"/>
    </location>
</feature>
<feature type="domain" description="NADH:quinone oxidoreductase/Mrp antiporter transmembrane" evidence="10">
    <location>
        <begin position="95"/>
        <end position="360"/>
    </location>
</feature>
<evidence type="ECO:0000256" key="5">
    <source>
        <dbReference type="ARBA" id="ARBA00023136"/>
    </source>
</evidence>
<dbReference type="GO" id="GO:0042773">
    <property type="term" value="P:ATP synthesis coupled electron transport"/>
    <property type="evidence" value="ECO:0007669"/>
    <property type="project" value="InterPro"/>
</dbReference>
<feature type="signal peptide" evidence="9">
    <location>
        <begin position="1"/>
        <end position="21"/>
    </location>
</feature>
<dbReference type="Pfam" id="PF00361">
    <property type="entry name" value="Proton_antipo_M"/>
    <property type="match status" value="1"/>
</dbReference>
<proteinExistence type="predicted"/>
<geneLocation type="mitochondrion" evidence="11"/>
<evidence type="ECO:0000256" key="2">
    <source>
        <dbReference type="ARBA" id="ARBA00012944"/>
    </source>
</evidence>
<feature type="transmembrane region" description="Helical" evidence="8">
    <location>
        <begin position="456"/>
        <end position="478"/>
    </location>
</feature>
<evidence type="ECO:0000256" key="6">
    <source>
        <dbReference type="ARBA" id="ARBA00031027"/>
    </source>
</evidence>
<dbReference type="PANTHER" id="PTHR42829:SF2">
    <property type="entry name" value="NADH-UBIQUINONE OXIDOREDUCTASE CHAIN 5"/>
    <property type="match status" value="1"/>
</dbReference>
<evidence type="ECO:0000256" key="4">
    <source>
        <dbReference type="ARBA" id="ARBA00022989"/>
    </source>
</evidence>